<reference evidence="1 2" key="1">
    <citation type="journal article" date="2018" name="Front. Plant Sci.">
        <title>Red Clover (Trifolium pratense) and Zigzag Clover (T. medium) - A Picture of Genomic Similarities and Differences.</title>
        <authorList>
            <person name="Dluhosova J."/>
            <person name="Istvanek J."/>
            <person name="Nedelnik J."/>
            <person name="Repkova J."/>
        </authorList>
    </citation>
    <scope>NUCLEOTIDE SEQUENCE [LARGE SCALE GENOMIC DNA]</scope>
    <source>
        <strain evidence="2">cv. 10/8</strain>
        <tissue evidence="1">Leaf</tissue>
    </source>
</reference>
<feature type="non-terminal residue" evidence="1">
    <location>
        <position position="1"/>
    </location>
</feature>
<dbReference type="EMBL" id="LXQA010585226">
    <property type="protein sequence ID" value="MCI60634.1"/>
    <property type="molecule type" value="Genomic_DNA"/>
</dbReference>
<dbReference type="GO" id="GO:0032259">
    <property type="term" value="P:methylation"/>
    <property type="evidence" value="ECO:0007669"/>
    <property type="project" value="UniProtKB-KW"/>
</dbReference>
<dbReference type="Gene3D" id="3.40.50.150">
    <property type="entry name" value="Vaccinia Virus protein VP39"/>
    <property type="match status" value="1"/>
</dbReference>
<keyword evidence="1" id="KW-0489">Methyltransferase</keyword>
<dbReference type="Pfam" id="PF03492">
    <property type="entry name" value="Methyltransf_7"/>
    <property type="match status" value="1"/>
</dbReference>
<keyword evidence="1" id="KW-0808">Transferase</keyword>
<dbReference type="PANTHER" id="PTHR31009">
    <property type="entry name" value="S-ADENOSYL-L-METHIONINE:CARBOXYL METHYLTRANSFERASE FAMILY PROTEIN"/>
    <property type="match status" value="1"/>
</dbReference>
<comment type="caution">
    <text evidence="1">The sequence shown here is derived from an EMBL/GenBank/DDBJ whole genome shotgun (WGS) entry which is preliminary data.</text>
</comment>
<name>A0A392TJ73_9FABA</name>
<sequence>NNKGNIYINKTSPSSVLKAYYEQFQNDFSVFLKCRAKERVEGGRMVLTFVGRSDDPCSDASCYLKELLANALNDMGPTGISLESLT</sequence>
<protein>
    <submittedName>
        <fullName evidence="1">Salicylate carboxymethyltransferase-like</fullName>
    </submittedName>
</protein>
<dbReference type="SUPFAM" id="SSF53335">
    <property type="entry name" value="S-adenosyl-L-methionine-dependent methyltransferases"/>
    <property type="match status" value="1"/>
</dbReference>
<evidence type="ECO:0000313" key="1">
    <source>
        <dbReference type="EMBL" id="MCI60634.1"/>
    </source>
</evidence>
<dbReference type="InterPro" id="IPR005299">
    <property type="entry name" value="MeTrfase_7"/>
</dbReference>
<accession>A0A392TJ73</accession>
<organism evidence="1 2">
    <name type="scientific">Trifolium medium</name>
    <dbReference type="NCBI Taxonomy" id="97028"/>
    <lineage>
        <taxon>Eukaryota</taxon>
        <taxon>Viridiplantae</taxon>
        <taxon>Streptophyta</taxon>
        <taxon>Embryophyta</taxon>
        <taxon>Tracheophyta</taxon>
        <taxon>Spermatophyta</taxon>
        <taxon>Magnoliopsida</taxon>
        <taxon>eudicotyledons</taxon>
        <taxon>Gunneridae</taxon>
        <taxon>Pentapetalae</taxon>
        <taxon>rosids</taxon>
        <taxon>fabids</taxon>
        <taxon>Fabales</taxon>
        <taxon>Fabaceae</taxon>
        <taxon>Papilionoideae</taxon>
        <taxon>50 kb inversion clade</taxon>
        <taxon>NPAAA clade</taxon>
        <taxon>Hologalegina</taxon>
        <taxon>IRL clade</taxon>
        <taxon>Trifolieae</taxon>
        <taxon>Trifolium</taxon>
    </lineage>
</organism>
<evidence type="ECO:0000313" key="2">
    <source>
        <dbReference type="Proteomes" id="UP000265520"/>
    </source>
</evidence>
<dbReference type="AlphaFoldDB" id="A0A392TJ73"/>
<dbReference type="InterPro" id="IPR029063">
    <property type="entry name" value="SAM-dependent_MTases_sf"/>
</dbReference>
<proteinExistence type="predicted"/>
<keyword evidence="2" id="KW-1185">Reference proteome</keyword>
<dbReference type="Proteomes" id="UP000265520">
    <property type="component" value="Unassembled WGS sequence"/>
</dbReference>
<dbReference type="GO" id="GO:0008168">
    <property type="term" value="F:methyltransferase activity"/>
    <property type="evidence" value="ECO:0007669"/>
    <property type="project" value="UniProtKB-KW"/>
</dbReference>